<feature type="domain" description="DNA/RNA non-specific endonuclease/pyrophosphatase/phosphodiesterase" evidence="3">
    <location>
        <begin position="101"/>
        <end position="278"/>
    </location>
</feature>
<dbReference type="InterPro" id="IPR044929">
    <property type="entry name" value="DNA/RNA_non-sp_Endonuclease_sf"/>
</dbReference>
<keyword evidence="2" id="KW-0812">Transmembrane</keyword>
<dbReference type="GO" id="GO:0016787">
    <property type="term" value="F:hydrolase activity"/>
    <property type="evidence" value="ECO:0007669"/>
    <property type="project" value="InterPro"/>
</dbReference>
<evidence type="ECO:0000256" key="2">
    <source>
        <dbReference type="SAM" id="Phobius"/>
    </source>
</evidence>
<dbReference type="GO" id="GO:0003676">
    <property type="term" value="F:nucleic acid binding"/>
    <property type="evidence" value="ECO:0007669"/>
    <property type="project" value="InterPro"/>
</dbReference>
<dbReference type="PATRIC" id="fig|1302.21.peg.997"/>
<dbReference type="RefSeq" id="WP_061410987.1">
    <property type="nucleotide sequence ID" value="NZ_JAHZQE010000006.1"/>
</dbReference>
<keyword evidence="2" id="KW-0472">Membrane</keyword>
<comment type="caution">
    <text evidence="4">The sequence shown here is derived from an EMBL/GenBank/DDBJ whole genome shotgun (WGS) entry which is preliminary data.</text>
</comment>
<dbReference type="EMBL" id="LQRC01000134">
    <property type="protein sequence ID" value="KXT72020.1"/>
    <property type="molecule type" value="Genomic_DNA"/>
</dbReference>
<feature type="region of interest" description="Disordered" evidence="1">
    <location>
        <begin position="37"/>
        <end position="59"/>
    </location>
</feature>
<dbReference type="GO" id="GO:0046872">
    <property type="term" value="F:metal ion binding"/>
    <property type="evidence" value="ECO:0007669"/>
    <property type="project" value="InterPro"/>
</dbReference>
<name>A0A139N7P8_STRGN</name>
<dbReference type="Gene3D" id="3.40.570.10">
    <property type="entry name" value="Extracellular Endonuclease, subunit A"/>
    <property type="match status" value="1"/>
</dbReference>
<dbReference type="Proteomes" id="UP000070096">
    <property type="component" value="Unassembled WGS sequence"/>
</dbReference>
<reference evidence="4 5" key="1">
    <citation type="submission" date="2016-01" db="EMBL/GenBank/DDBJ databases">
        <title>Highly variable Streptococcus oralis are common among viridans streptococci isolated from primates.</title>
        <authorList>
            <person name="Denapaite D."/>
            <person name="Rieger M."/>
            <person name="Koendgen S."/>
            <person name="Brueckner R."/>
            <person name="Ochigava I."/>
            <person name="Kappeler P."/>
            <person name="Maetz-Rensing K."/>
            <person name="Leendertz F."/>
            <person name="Hakenbeck R."/>
        </authorList>
    </citation>
    <scope>NUCLEOTIDE SEQUENCE [LARGE SCALE GENOMIC DNA]</scope>
    <source>
        <strain evidence="4 5">DD07</strain>
    </source>
</reference>
<accession>A0A139N7P8</accession>
<proteinExistence type="predicted"/>
<dbReference type="SMART" id="SM00892">
    <property type="entry name" value="Endonuclease_NS"/>
    <property type="match status" value="1"/>
</dbReference>
<evidence type="ECO:0000256" key="1">
    <source>
        <dbReference type="SAM" id="MobiDB-lite"/>
    </source>
</evidence>
<evidence type="ECO:0000259" key="3">
    <source>
        <dbReference type="SMART" id="SM00892"/>
    </source>
</evidence>
<dbReference type="AlphaFoldDB" id="A0A139N7P8"/>
<protein>
    <submittedName>
        <fullName evidence="4">DNA-entry nuclease (Competence-specific nuclease)</fullName>
    </submittedName>
</protein>
<gene>
    <name evidence="4" type="ORF">SGODD07_00889</name>
</gene>
<sequence length="279" mass="30826">MKKKQEEKLFQSIVGLILALVLIAGANYFSNHQNQDKIKSNPQVQRTGRRDISTPEQALSQSVLTDSVRKQLKGSIEWNQAGAFIINGNKTDLNADIASQPYAQNQTKSVQGQLVPIIGNALLSKQTRQYKNREETGNGTTSWVPAGWHQVRNLSGDFNHAVDRGHLLAYSLVGGLKNFDASTSNPENIAVQTAWANQANSPSSTGQNFYESLIRKALDKKKRVRYRVTLIYANPDDLIAAGSHLEAKSSDGSLEFNVFVPNIQTGIRINYRTGEVTVE</sequence>
<feature type="transmembrane region" description="Helical" evidence="2">
    <location>
        <begin position="12"/>
        <end position="30"/>
    </location>
</feature>
<dbReference type="Pfam" id="PF01223">
    <property type="entry name" value="Endonuclease_NS"/>
    <property type="match status" value="1"/>
</dbReference>
<evidence type="ECO:0000313" key="4">
    <source>
        <dbReference type="EMBL" id="KXT72020.1"/>
    </source>
</evidence>
<organism evidence="4 5">
    <name type="scientific">Streptococcus gordonii</name>
    <dbReference type="NCBI Taxonomy" id="1302"/>
    <lineage>
        <taxon>Bacteria</taxon>
        <taxon>Bacillati</taxon>
        <taxon>Bacillota</taxon>
        <taxon>Bacilli</taxon>
        <taxon>Lactobacillales</taxon>
        <taxon>Streptococcaceae</taxon>
        <taxon>Streptococcus</taxon>
    </lineage>
</organism>
<keyword evidence="2" id="KW-1133">Transmembrane helix</keyword>
<dbReference type="InterPro" id="IPR001604">
    <property type="entry name" value="Endo_G_ENPP1-like_dom"/>
</dbReference>
<evidence type="ECO:0000313" key="5">
    <source>
        <dbReference type="Proteomes" id="UP000070096"/>
    </source>
</evidence>